<dbReference type="GO" id="GO:0097272">
    <property type="term" value="P:ammonium homeostasis"/>
    <property type="evidence" value="ECO:0007669"/>
    <property type="project" value="TreeGrafter"/>
</dbReference>
<evidence type="ECO:0000256" key="1">
    <source>
        <dbReference type="ARBA" id="ARBA00004141"/>
    </source>
</evidence>
<keyword evidence="11" id="KW-1185">Reference proteome</keyword>
<evidence type="ECO:0000256" key="6">
    <source>
        <dbReference type="ARBA" id="ARBA00023136"/>
    </source>
</evidence>
<dbReference type="Gene3D" id="1.10.3430.10">
    <property type="entry name" value="Ammonium transporter AmtB like domains"/>
    <property type="match status" value="1"/>
</dbReference>
<keyword evidence="3 8" id="KW-0813">Transport</keyword>
<feature type="transmembrane region" description="Helical" evidence="8">
    <location>
        <begin position="368"/>
        <end position="390"/>
    </location>
</feature>
<keyword evidence="5 8" id="KW-1133">Transmembrane helix</keyword>
<gene>
    <name evidence="10" type="ORF">HKI87_14g77150</name>
</gene>
<evidence type="ECO:0000259" key="9">
    <source>
        <dbReference type="Pfam" id="PF00909"/>
    </source>
</evidence>
<dbReference type="PANTHER" id="PTHR11730">
    <property type="entry name" value="AMMONIUM TRANSPORTER"/>
    <property type="match status" value="1"/>
</dbReference>
<accession>A0AAX4PJE4</accession>
<comment type="subcellular location">
    <subcellularLocation>
        <location evidence="8">Cell membrane</location>
        <topology evidence="8">Multi-pass membrane protein</topology>
    </subcellularLocation>
    <subcellularLocation>
        <location evidence="1">Membrane</location>
        <topology evidence="1">Multi-pass membrane protein</topology>
    </subcellularLocation>
</comment>
<keyword evidence="6 8" id="KW-0472">Membrane</keyword>
<feature type="transmembrane region" description="Helical" evidence="8">
    <location>
        <begin position="101"/>
        <end position="124"/>
    </location>
</feature>
<feature type="transmembrane region" description="Helical" evidence="8">
    <location>
        <begin position="334"/>
        <end position="356"/>
    </location>
</feature>
<proteinExistence type="inferred from homology"/>
<evidence type="ECO:0000256" key="7">
    <source>
        <dbReference type="ARBA" id="ARBA00023177"/>
    </source>
</evidence>
<dbReference type="InterPro" id="IPR001905">
    <property type="entry name" value="Ammonium_transpt"/>
</dbReference>
<dbReference type="GO" id="GO:0005886">
    <property type="term" value="C:plasma membrane"/>
    <property type="evidence" value="ECO:0007669"/>
    <property type="project" value="UniProtKB-SubCell"/>
</dbReference>
<feature type="transmembrane region" description="Helical" evidence="8">
    <location>
        <begin position="231"/>
        <end position="252"/>
    </location>
</feature>
<feature type="transmembrane region" description="Helical" evidence="8">
    <location>
        <begin position="264"/>
        <end position="283"/>
    </location>
</feature>
<dbReference type="InterPro" id="IPR029020">
    <property type="entry name" value="Ammonium/urea_transptr"/>
</dbReference>
<dbReference type="GO" id="GO:0008519">
    <property type="term" value="F:ammonium channel activity"/>
    <property type="evidence" value="ECO:0007669"/>
    <property type="project" value="InterPro"/>
</dbReference>
<reference evidence="10 11" key="1">
    <citation type="submission" date="2024-03" db="EMBL/GenBank/DDBJ databases">
        <title>Complete genome sequence of the green alga Chloropicon roscoffensis RCC1871.</title>
        <authorList>
            <person name="Lemieux C."/>
            <person name="Pombert J.-F."/>
            <person name="Otis C."/>
            <person name="Turmel M."/>
        </authorList>
    </citation>
    <scope>NUCLEOTIDE SEQUENCE [LARGE SCALE GENOMIC DNA]</scope>
    <source>
        <strain evidence="10 11">RCC1871</strain>
    </source>
</reference>
<feature type="transmembrane region" description="Helical" evidence="8">
    <location>
        <begin position="136"/>
        <end position="156"/>
    </location>
</feature>
<evidence type="ECO:0000256" key="8">
    <source>
        <dbReference type="RuleBase" id="RU362002"/>
    </source>
</evidence>
<feature type="transmembrane region" description="Helical" evidence="8">
    <location>
        <begin position="424"/>
        <end position="442"/>
    </location>
</feature>
<comment type="similarity">
    <text evidence="2 8">Belongs to the ammonia transporter channel (TC 1.A.11.2) family.</text>
</comment>
<evidence type="ECO:0000313" key="11">
    <source>
        <dbReference type="Proteomes" id="UP001472866"/>
    </source>
</evidence>
<dbReference type="InterPro" id="IPR024041">
    <property type="entry name" value="NH4_transpt_AmtB-like_dom"/>
</dbReference>
<evidence type="ECO:0000256" key="4">
    <source>
        <dbReference type="ARBA" id="ARBA00022692"/>
    </source>
</evidence>
<dbReference type="Proteomes" id="UP001472866">
    <property type="component" value="Chromosome 14"/>
</dbReference>
<keyword evidence="4 8" id="KW-0812">Transmembrane</keyword>
<name>A0AAX4PJE4_9CHLO</name>
<feature type="transmembrane region" description="Helical" evidence="8">
    <location>
        <begin position="304"/>
        <end position="322"/>
    </location>
</feature>
<keyword evidence="7 8" id="KW-0924">Ammonia transport</keyword>
<sequence>MAGMSIRSARGRATGVAGIASLNSRPRRAATSVRVQRQVTRTKARPQEVATVAEVVEAVEEAAPVVEAEPVASTQVNTIATVAAVDPVAAANIQVAMDTAWVLFCGFLVIGMNAGFACLEAGFCRAKNCVNILAKNLVVFPIAVATYYVFGFGLMFGDGTPFVGTSGFALTGPADNAVQAVVEGVKYTGVFSSMADTAIPIAAKIFFQGAFAGTTASIVSGAVAERIKFGSFLLFSFLLIATIYGVTGHWIWGGGWLAQMGFEDFAGCTAVHSLGGWAALTGAKILGPRIGKYGADAKEMPAHSLPLGTIGCFILWIGWFGFNPGSTLAVDAPAISHIAMTTNLGACAGALGATITELIQKKGHDIDLGMIINGLLAGLVGVTASCPFISNTSSMIVGLVAGLLIGPISSFVDEKLKIDDPVGAIGVHLGGGIIGTLAVGLFSEGPGALYAEGPAKGLLLGGGASQLITQCIGIVTVGATALVVTSALWYLVKAICGLRVTVEEETKGLDTSEHGQVAYVAAQ</sequence>
<dbReference type="SUPFAM" id="SSF111352">
    <property type="entry name" value="Ammonium transporter"/>
    <property type="match status" value="1"/>
</dbReference>
<feature type="transmembrane region" description="Helical" evidence="8">
    <location>
        <begin position="396"/>
        <end position="412"/>
    </location>
</feature>
<evidence type="ECO:0000256" key="5">
    <source>
        <dbReference type="ARBA" id="ARBA00022989"/>
    </source>
</evidence>
<feature type="transmembrane region" description="Helical" evidence="8">
    <location>
        <begin position="201"/>
        <end position="224"/>
    </location>
</feature>
<evidence type="ECO:0000256" key="3">
    <source>
        <dbReference type="ARBA" id="ARBA00022448"/>
    </source>
</evidence>
<evidence type="ECO:0000256" key="2">
    <source>
        <dbReference type="ARBA" id="ARBA00005887"/>
    </source>
</evidence>
<evidence type="ECO:0000313" key="10">
    <source>
        <dbReference type="EMBL" id="WZN66150.1"/>
    </source>
</evidence>
<dbReference type="EMBL" id="CP151514">
    <property type="protein sequence ID" value="WZN66150.1"/>
    <property type="molecule type" value="Genomic_DNA"/>
</dbReference>
<dbReference type="Pfam" id="PF00909">
    <property type="entry name" value="Ammonium_transp"/>
    <property type="match status" value="1"/>
</dbReference>
<organism evidence="10 11">
    <name type="scientific">Chloropicon roscoffensis</name>
    <dbReference type="NCBI Taxonomy" id="1461544"/>
    <lineage>
        <taxon>Eukaryota</taxon>
        <taxon>Viridiplantae</taxon>
        <taxon>Chlorophyta</taxon>
        <taxon>Chloropicophyceae</taxon>
        <taxon>Chloropicales</taxon>
        <taxon>Chloropicaceae</taxon>
        <taxon>Chloropicon</taxon>
    </lineage>
</organism>
<dbReference type="PANTHER" id="PTHR11730:SF89">
    <property type="entry name" value="AMMONIUM TRANSPORTER SLL0108-RELATED"/>
    <property type="match status" value="1"/>
</dbReference>
<dbReference type="NCBIfam" id="TIGR00836">
    <property type="entry name" value="amt"/>
    <property type="match status" value="1"/>
</dbReference>
<dbReference type="AlphaFoldDB" id="A0AAX4PJE4"/>
<feature type="transmembrane region" description="Helical" evidence="8">
    <location>
        <begin position="467"/>
        <end position="492"/>
    </location>
</feature>
<feature type="domain" description="Ammonium transporter AmtB-like" evidence="9">
    <location>
        <begin position="100"/>
        <end position="519"/>
    </location>
</feature>
<protein>
    <recommendedName>
        <fullName evidence="8">Ammonium transporter</fullName>
    </recommendedName>
</protein>